<evidence type="ECO:0000256" key="2">
    <source>
        <dbReference type="ARBA" id="ARBA00022676"/>
    </source>
</evidence>
<comment type="similarity">
    <text evidence="7">Belongs to the MptA/B family.</text>
</comment>
<dbReference type="KEGG" id="cei:CEPID_06705"/>
<evidence type="ECO:0008006" key="11">
    <source>
        <dbReference type="Google" id="ProtNLM"/>
    </source>
</evidence>
<feature type="transmembrane region" description="Helical" evidence="8">
    <location>
        <begin position="493"/>
        <end position="511"/>
    </location>
</feature>
<comment type="subcellular location">
    <subcellularLocation>
        <location evidence="1">Membrane</location>
        <topology evidence="1">Multi-pass membrane protein</topology>
    </subcellularLocation>
</comment>
<dbReference type="GO" id="GO:0016757">
    <property type="term" value="F:glycosyltransferase activity"/>
    <property type="evidence" value="ECO:0007669"/>
    <property type="project" value="UniProtKB-KW"/>
</dbReference>
<evidence type="ECO:0000256" key="4">
    <source>
        <dbReference type="ARBA" id="ARBA00022692"/>
    </source>
</evidence>
<feature type="transmembrane region" description="Helical" evidence="8">
    <location>
        <begin position="273"/>
        <end position="294"/>
    </location>
</feature>
<dbReference type="Proteomes" id="UP000035368">
    <property type="component" value="Chromosome"/>
</dbReference>
<evidence type="ECO:0000313" key="10">
    <source>
        <dbReference type="Proteomes" id="UP000035368"/>
    </source>
</evidence>
<evidence type="ECO:0000256" key="8">
    <source>
        <dbReference type="SAM" id="Phobius"/>
    </source>
</evidence>
<dbReference type="InterPro" id="IPR049829">
    <property type="entry name" value="MptA/B-like"/>
</dbReference>
<organism evidence="9 10">
    <name type="scientific">Corynebacterium epidermidicanis</name>
    <dbReference type="NCBI Taxonomy" id="1050174"/>
    <lineage>
        <taxon>Bacteria</taxon>
        <taxon>Bacillati</taxon>
        <taxon>Actinomycetota</taxon>
        <taxon>Actinomycetes</taxon>
        <taxon>Mycobacteriales</taxon>
        <taxon>Corynebacteriaceae</taxon>
        <taxon>Corynebacterium</taxon>
    </lineage>
</organism>
<feature type="transmembrane region" description="Helical" evidence="8">
    <location>
        <begin position="523"/>
        <end position="544"/>
    </location>
</feature>
<feature type="transmembrane region" description="Helical" evidence="8">
    <location>
        <begin position="100"/>
        <end position="122"/>
    </location>
</feature>
<dbReference type="Pfam" id="PF26314">
    <property type="entry name" value="MptA_B_family"/>
    <property type="match status" value="1"/>
</dbReference>
<feature type="transmembrane region" description="Helical" evidence="8">
    <location>
        <begin position="143"/>
        <end position="165"/>
    </location>
</feature>
<reference evidence="9 10" key="1">
    <citation type="submission" date="2015-05" db="EMBL/GenBank/DDBJ databases">
        <title>Complete genome sequence of Corynebacterium epidermidicanis DSM 45586, isolated from the skin of a dog suffering from pruritus.</title>
        <authorList>
            <person name="Ruckert C."/>
            <person name="Albersmeier A."/>
            <person name="Winkler A."/>
            <person name="Tauch A."/>
        </authorList>
    </citation>
    <scope>NUCLEOTIDE SEQUENCE [LARGE SCALE GENOMIC DNA]</scope>
    <source>
        <strain evidence="9 10">DSM 45586</strain>
    </source>
</reference>
<evidence type="ECO:0000256" key="7">
    <source>
        <dbReference type="ARBA" id="ARBA00043987"/>
    </source>
</evidence>
<evidence type="ECO:0000256" key="6">
    <source>
        <dbReference type="ARBA" id="ARBA00023136"/>
    </source>
</evidence>
<evidence type="ECO:0000256" key="3">
    <source>
        <dbReference type="ARBA" id="ARBA00022679"/>
    </source>
</evidence>
<dbReference type="AlphaFoldDB" id="A0A0G3GPY0"/>
<dbReference type="RefSeq" id="WP_047240267.1">
    <property type="nucleotide sequence ID" value="NZ_CP011541.1"/>
</dbReference>
<accession>A0A0G3GPY0</accession>
<evidence type="ECO:0000313" key="9">
    <source>
        <dbReference type="EMBL" id="AKK03199.1"/>
    </source>
</evidence>
<dbReference type="STRING" id="1050174.CEPID_06705"/>
<feature type="transmembrane region" description="Helical" evidence="8">
    <location>
        <begin position="314"/>
        <end position="343"/>
    </location>
</feature>
<name>A0A0G3GPY0_9CORY</name>
<sequence length="553" mass="59150">MSPSPHNDRSTQAARWPVSALPRVGAPGSRSAELHEDRADTSRGLSYLEEQRFAYVRWMGTLGTFMMGLGALGAGAFPVVGNPYRSFPLGSVMARMLTTSSIITLIGVGFLVLAWVLMGPFVTTRVPKPHQARVSMTMLRRTYIAWVFPIALSAPLFTQDIYSYLAQGSIVRQGMDPYSGGPIDLLGANVDIARSVPFIWAHSPSPYGPVALGFASVISRLTSDSIVAGVFAHRVLAVAGLSVSAWAVVRLAQRCHVNPQAAMWLGILNPLSMLHLIGGIHNEAMLLGFLLVGLEVGLRGVDKLAQSPVSGWTLIFIGAALVTCAGLVKVTGFIPLGFLGMAIARCMRERGRSHVFAWLVGGLSQLLALVVTTAVVTMLTGIGMGWVTGQGGAATIRSWMSITTDIGVIAGALGMLLDLGDHTDAMLSITRGAGVLVAGAFMIRMLLATYRGTIHPVGGLGMSTFILVVLFPVLHPWYMLWAILPLAAWANRSAFRMSVVGYSALVSFFVLPRGLALPPLTVASIYIGAASIFAVLLLCMWWLLRKRFRGGLH</sequence>
<dbReference type="PATRIC" id="fig|1050174.4.peg.1353"/>
<gene>
    <name evidence="9" type="ORF">CEPID_06705</name>
</gene>
<keyword evidence="6 8" id="KW-0472">Membrane</keyword>
<keyword evidence="3" id="KW-0808">Transferase</keyword>
<keyword evidence="10" id="KW-1185">Reference proteome</keyword>
<feature type="transmembrane region" description="Helical" evidence="8">
    <location>
        <begin position="58"/>
        <end position="80"/>
    </location>
</feature>
<dbReference type="NCBIfam" id="NF038066">
    <property type="entry name" value="MptB"/>
    <property type="match status" value="1"/>
</dbReference>
<feature type="transmembrane region" description="Helical" evidence="8">
    <location>
        <begin position="231"/>
        <end position="252"/>
    </location>
</feature>
<feature type="transmembrane region" description="Helical" evidence="8">
    <location>
        <begin position="459"/>
        <end position="481"/>
    </location>
</feature>
<feature type="transmembrane region" description="Helical" evidence="8">
    <location>
        <begin position="429"/>
        <end position="447"/>
    </location>
</feature>
<keyword evidence="2" id="KW-0328">Glycosyltransferase</keyword>
<feature type="transmembrane region" description="Helical" evidence="8">
    <location>
        <begin position="355"/>
        <end position="379"/>
    </location>
</feature>
<dbReference type="EMBL" id="CP011541">
    <property type="protein sequence ID" value="AKK03199.1"/>
    <property type="molecule type" value="Genomic_DNA"/>
</dbReference>
<keyword evidence="4 8" id="KW-0812">Transmembrane</keyword>
<protein>
    <recommendedName>
        <fullName evidence="11">Carotene biosynthesis associated membrane protein</fullName>
    </recommendedName>
</protein>
<feature type="transmembrane region" description="Helical" evidence="8">
    <location>
        <begin position="399"/>
        <end position="417"/>
    </location>
</feature>
<evidence type="ECO:0000256" key="1">
    <source>
        <dbReference type="ARBA" id="ARBA00004141"/>
    </source>
</evidence>
<keyword evidence="5 8" id="KW-1133">Transmembrane helix</keyword>
<dbReference type="GO" id="GO:0016020">
    <property type="term" value="C:membrane"/>
    <property type="evidence" value="ECO:0007669"/>
    <property type="project" value="UniProtKB-SubCell"/>
</dbReference>
<proteinExistence type="inferred from homology"/>
<evidence type="ECO:0000256" key="5">
    <source>
        <dbReference type="ARBA" id="ARBA00022989"/>
    </source>
</evidence>